<dbReference type="Proteomes" id="UP000197666">
    <property type="component" value="Unassembled WGS sequence"/>
</dbReference>
<name>A0A505IJS5_ASPNG</name>
<reference evidence="2" key="1">
    <citation type="submission" date="2018-10" db="EMBL/GenBank/DDBJ databases">
        <title>FDA dAtabase for Regulatory Grade micrObial Sequences (FDA-ARGOS): Supporting development and validation of Infectious Disease Dx tests.</title>
        <authorList>
            <person name="Kerrigan L."/>
            <person name="Tallon L."/>
            <person name="Sadzewicz L."/>
            <person name="Sengamalay N."/>
            <person name="Ott S."/>
            <person name="Godinez A."/>
            <person name="Nagaraj S."/>
            <person name="Vavikolanu K."/>
            <person name="Nadendla S."/>
            <person name="George J."/>
            <person name="Sichtig H."/>
        </authorList>
    </citation>
    <scope>NUCLEOTIDE SEQUENCE [LARGE SCALE GENOMIC DNA]</scope>
    <source>
        <strain evidence="2">FDAARGOS_311</strain>
    </source>
</reference>
<dbReference type="AlphaFoldDB" id="A0A505IJS5"/>
<dbReference type="EMBL" id="NKJJ02000003">
    <property type="protein sequence ID" value="TPR08575.1"/>
    <property type="molecule type" value="Genomic_DNA"/>
</dbReference>
<evidence type="ECO:0000313" key="1">
    <source>
        <dbReference type="EMBL" id="TPR08575.1"/>
    </source>
</evidence>
<sequence>MQRRQGPIRTEERPRNRLLTPIAIDRTAPQLRQRLLRSRNNCSRPHKSQFLSWDAAIAEVKAWRQVPLLLVSRLMADNFPREEVLDVRGLAEAVDFDSRDEIRRGSWLRQRVGCVAVKEGGEEARVQVSE</sequence>
<accession>A0A505IJS5</accession>
<organism evidence="1 2">
    <name type="scientific">Aspergillus niger</name>
    <dbReference type="NCBI Taxonomy" id="5061"/>
    <lineage>
        <taxon>Eukaryota</taxon>
        <taxon>Fungi</taxon>
        <taxon>Dikarya</taxon>
        <taxon>Ascomycota</taxon>
        <taxon>Pezizomycotina</taxon>
        <taxon>Eurotiomycetes</taxon>
        <taxon>Eurotiomycetidae</taxon>
        <taxon>Eurotiales</taxon>
        <taxon>Aspergillaceae</taxon>
        <taxon>Aspergillus</taxon>
        <taxon>Aspergillus subgen. Circumdati</taxon>
    </lineage>
</organism>
<gene>
    <name evidence="1" type="ORF">CAN33_004870</name>
</gene>
<evidence type="ECO:0000313" key="2">
    <source>
        <dbReference type="Proteomes" id="UP000197666"/>
    </source>
</evidence>
<protein>
    <submittedName>
        <fullName evidence="1">Cytochrome C oxidase copper chaperone (COX17) family protein</fullName>
    </submittedName>
</protein>
<comment type="caution">
    <text evidence="1">The sequence shown here is derived from an EMBL/GenBank/DDBJ whole genome shotgun (WGS) entry which is preliminary data.</text>
</comment>
<proteinExistence type="predicted"/>